<dbReference type="EMBL" id="JANJYI010000007">
    <property type="protein sequence ID" value="KAK2641456.1"/>
    <property type="molecule type" value="Genomic_DNA"/>
</dbReference>
<dbReference type="AlphaFoldDB" id="A0AAD9TSP0"/>
<dbReference type="Proteomes" id="UP001280121">
    <property type="component" value="Unassembled WGS sequence"/>
</dbReference>
<evidence type="ECO:0000313" key="2">
    <source>
        <dbReference type="EMBL" id="KAK2641456.1"/>
    </source>
</evidence>
<reference evidence="2" key="1">
    <citation type="journal article" date="2023" name="Plant J.">
        <title>Genome sequences and population genomics provide insights into the demographic history, inbreeding, and mutation load of two 'living fossil' tree species of Dipteronia.</title>
        <authorList>
            <person name="Feng Y."/>
            <person name="Comes H.P."/>
            <person name="Chen J."/>
            <person name="Zhu S."/>
            <person name="Lu R."/>
            <person name="Zhang X."/>
            <person name="Li P."/>
            <person name="Qiu J."/>
            <person name="Olsen K.M."/>
            <person name="Qiu Y."/>
        </authorList>
    </citation>
    <scope>NUCLEOTIDE SEQUENCE</scope>
    <source>
        <strain evidence="2">KIB01</strain>
    </source>
</reference>
<comment type="caution">
    <text evidence="2">The sequence shown here is derived from an EMBL/GenBank/DDBJ whole genome shotgun (WGS) entry which is preliminary data.</text>
</comment>
<evidence type="ECO:0000259" key="1">
    <source>
        <dbReference type="Pfam" id="PF14372"/>
    </source>
</evidence>
<protein>
    <recommendedName>
        <fullName evidence="1">hAT-like transposase RNase-H fold domain-containing protein</fullName>
    </recommendedName>
</protein>
<proteinExistence type="predicted"/>
<evidence type="ECO:0000313" key="3">
    <source>
        <dbReference type="Proteomes" id="UP001280121"/>
    </source>
</evidence>
<dbReference type="Pfam" id="PF14372">
    <property type="entry name" value="hAT-like_RNase-H"/>
    <property type="match status" value="1"/>
</dbReference>
<feature type="domain" description="hAT-like transposase RNase-H fold" evidence="1">
    <location>
        <begin position="3"/>
        <end position="91"/>
    </location>
</feature>
<dbReference type="GO" id="GO:0003677">
    <property type="term" value="F:DNA binding"/>
    <property type="evidence" value="ECO:0007669"/>
    <property type="project" value="InterPro"/>
</dbReference>
<organism evidence="2 3">
    <name type="scientific">Dipteronia dyeriana</name>
    <dbReference type="NCBI Taxonomy" id="168575"/>
    <lineage>
        <taxon>Eukaryota</taxon>
        <taxon>Viridiplantae</taxon>
        <taxon>Streptophyta</taxon>
        <taxon>Embryophyta</taxon>
        <taxon>Tracheophyta</taxon>
        <taxon>Spermatophyta</taxon>
        <taxon>Magnoliopsida</taxon>
        <taxon>eudicotyledons</taxon>
        <taxon>Gunneridae</taxon>
        <taxon>Pentapetalae</taxon>
        <taxon>rosids</taxon>
        <taxon>malvids</taxon>
        <taxon>Sapindales</taxon>
        <taxon>Sapindaceae</taxon>
        <taxon>Hippocastanoideae</taxon>
        <taxon>Acereae</taxon>
        <taxon>Dipteronia</taxon>
    </lineage>
</organism>
<dbReference type="InterPro" id="IPR025525">
    <property type="entry name" value="hAT-like_transposase_RNase-H"/>
</dbReference>
<feature type="non-terminal residue" evidence="2">
    <location>
        <position position="1"/>
    </location>
</feature>
<sequence length="144" mass="16819">TIHQTVEMSEVLNSYREDEYLGAAVVAMETNLKKYWTNIRLLYALSVIVDSRVQLSGLDVLLEFIGTNLSIDYSEQITDIRTKLFEIFHIYESRFCNIDTPTINTIGDRAEANKFEPSEMAKKGQVNKYFFRAKIWLIFLYRTD</sequence>
<keyword evidence="3" id="KW-1185">Reference proteome</keyword>
<name>A0AAD9TSP0_9ROSI</name>
<accession>A0AAD9TSP0</accession>
<gene>
    <name evidence="2" type="ORF">Ddye_023219</name>
</gene>